<dbReference type="EMBL" id="CM039432">
    <property type="protein sequence ID" value="KAI4331988.1"/>
    <property type="molecule type" value="Genomic_DNA"/>
</dbReference>
<organism evidence="1 2">
    <name type="scientific">Bauhinia variegata</name>
    <name type="common">Purple orchid tree</name>
    <name type="synonym">Phanera variegata</name>
    <dbReference type="NCBI Taxonomy" id="167791"/>
    <lineage>
        <taxon>Eukaryota</taxon>
        <taxon>Viridiplantae</taxon>
        <taxon>Streptophyta</taxon>
        <taxon>Embryophyta</taxon>
        <taxon>Tracheophyta</taxon>
        <taxon>Spermatophyta</taxon>
        <taxon>Magnoliopsida</taxon>
        <taxon>eudicotyledons</taxon>
        <taxon>Gunneridae</taxon>
        <taxon>Pentapetalae</taxon>
        <taxon>rosids</taxon>
        <taxon>fabids</taxon>
        <taxon>Fabales</taxon>
        <taxon>Fabaceae</taxon>
        <taxon>Cercidoideae</taxon>
        <taxon>Cercideae</taxon>
        <taxon>Bauhiniinae</taxon>
        <taxon>Bauhinia</taxon>
    </lineage>
</organism>
<evidence type="ECO:0000313" key="2">
    <source>
        <dbReference type="Proteomes" id="UP000828941"/>
    </source>
</evidence>
<protein>
    <submittedName>
        <fullName evidence="1">Uncharacterized protein</fullName>
    </submittedName>
</protein>
<proteinExistence type="predicted"/>
<gene>
    <name evidence="1" type="ORF">L6164_016931</name>
</gene>
<sequence>MARIRRNAGRRKIQIQKISKENNLQVTFSKRRTGIFKKASELCTLCAAQIAIIIFSPGKKAFSFGHPGVNDLINLLLHGAPQQTTEEALRNHFTEALCNANLRNLNADLTQSSNLLDVLMKRRAELNKLLKPVLEQFWWAGPIEDMNKPQLEFLMSTMEELNRNITLQADTLRFLSSDPSQLLAGSSSSTFSHQTLSQLLFQPPVVPANHMIDGNIIPQPPASHGLSRFGGFGP</sequence>
<keyword evidence="2" id="KW-1185">Reference proteome</keyword>
<dbReference type="Proteomes" id="UP000828941">
    <property type="component" value="Chromosome 7"/>
</dbReference>
<accession>A0ACB9N6F0</accession>
<comment type="caution">
    <text evidence="1">The sequence shown here is derived from an EMBL/GenBank/DDBJ whole genome shotgun (WGS) entry which is preliminary data.</text>
</comment>
<evidence type="ECO:0000313" key="1">
    <source>
        <dbReference type="EMBL" id="KAI4331988.1"/>
    </source>
</evidence>
<reference evidence="1 2" key="1">
    <citation type="journal article" date="2022" name="DNA Res.">
        <title>Chromosomal-level genome assembly of the orchid tree Bauhinia variegata (Leguminosae; Cercidoideae) supports the allotetraploid origin hypothesis of Bauhinia.</title>
        <authorList>
            <person name="Zhong Y."/>
            <person name="Chen Y."/>
            <person name="Zheng D."/>
            <person name="Pang J."/>
            <person name="Liu Y."/>
            <person name="Luo S."/>
            <person name="Meng S."/>
            <person name="Qian L."/>
            <person name="Wei D."/>
            <person name="Dai S."/>
            <person name="Zhou R."/>
        </authorList>
    </citation>
    <scope>NUCLEOTIDE SEQUENCE [LARGE SCALE GENOMIC DNA]</scope>
    <source>
        <strain evidence="1">BV-YZ2020</strain>
    </source>
</reference>
<name>A0ACB9N6F0_BAUVA</name>